<reference evidence="11 12" key="1">
    <citation type="submission" date="2015-07" db="EMBL/GenBank/DDBJ databases">
        <title>Draft genome sequence of the Amantichitinum ursilacus IGB-41, a new chitin-degrading bacterium.</title>
        <authorList>
            <person name="Kirstahler P."/>
            <person name="Guenther M."/>
            <person name="Grumaz C."/>
            <person name="Rupp S."/>
            <person name="Zibek S."/>
            <person name="Sohn K."/>
        </authorList>
    </citation>
    <scope>NUCLEOTIDE SEQUENCE [LARGE SCALE GENOMIC DNA]</scope>
    <source>
        <strain evidence="11 12">IGB-41</strain>
    </source>
</reference>
<comment type="catalytic activity">
    <reaction evidence="5 6">
        <text>[protein]-L-glutamate 5-O-methyl ester + H2O = L-glutamyl-[protein] + methanol + H(+)</text>
        <dbReference type="Rhea" id="RHEA:23236"/>
        <dbReference type="Rhea" id="RHEA-COMP:10208"/>
        <dbReference type="Rhea" id="RHEA-COMP:10311"/>
        <dbReference type="ChEBI" id="CHEBI:15377"/>
        <dbReference type="ChEBI" id="CHEBI:15378"/>
        <dbReference type="ChEBI" id="CHEBI:17790"/>
        <dbReference type="ChEBI" id="CHEBI:29973"/>
        <dbReference type="ChEBI" id="CHEBI:82795"/>
        <dbReference type="EC" id="3.1.1.61"/>
    </reaction>
</comment>
<dbReference type="Gene3D" id="3.40.50.180">
    <property type="entry name" value="Methylesterase CheB, C-terminal domain"/>
    <property type="match status" value="1"/>
</dbReference>
<dbReference type="PROSITE" id="PS50110">
    <property type="entry name" value="RESPONSE_REGULATORY"/>
    <property type="match status" value="1"/>
</dbReference>
<keyword evidence="4 6" id="KW-0378">Hydrolase</keyword>
<proteinExistence type="inferred from homology"/>
<evidence type="ECO:0000256" key="2">
    <source>
        <dbReference type="ARBA" id="ARBA00022500"/>
    </source>
</evidence>
<evidence type="ECO:0000259" key="10">
    <source>
        <dbReference type="PROSITE" id="PS50122"/>
    </source>
</evidence>
<dbReference type="InterPro" id="IPR001789">
    <property type="entry name" value="Sig_transdc_resp-reg_receiver"/>
</dbReference>
<accession>A0A0N1JTQ7</accession>
<dbReference type="NCBIfam" id="NF001965">
    <property type="entry name" value="PRK00742.1"/>
    <property type="match status" value="1"/>
</dbReference>
<dbReference type="Proteomes" id="UP000037939">
    <property type="component" value="Unassembled WGS sequence"/>
</dbReference>
<dbReference type="PANTHER" id="PTHR42872">
    <property type="entry name" value="PROTEIN-GLUTAMATE METHYLESTERASE/PROTEIN-GLUTAMINE GLUTAMINASE"/>
    <property type="match status" value="1"/>
</dbReference>
<feature type="active site" evidence="6 7">
    <location>
        <position position="201"/>
    </location>
</feature>
<dbReference type="SMART" id="SM00448">
    <property type="entry name" value="REC"/>
    <property type="match status" value="1"/>
</dbReference>
<keyword evidence="3 6" id="KW-0597">Phosphoprotein</keyword>
<evidence type="ECO:0000259" key="9">
    <source>
        <dbReference type="PROSITE" id="PS50110"/>
    </source>
</evidence>
<gene>
    <name evidence="11" type="primary">cheB_2</name>
    <name evidence="6" type="synonym">cheB</name>
    <name evidence="11" type="ORF">WG78_01000</name>
</gene>
<organism evidence="11 12">
    <name type="scientific">Amantichitinum ursilacus</name>
    <dbReference type="NCBI Taxonomy" id="857265"/>
    <lineage>
        <taxon>Bacteria</taxon>
        <taxon>Pseudomonadati</taxon>
        <taxon>Pseudomonadota</taxon>
        <taxon>Betaproteobacteria</taxon>
        <taxon>Neisseriales</taxon>
        <taxon>Chitinibacteraceae</taxon>
        <taxon>Amantichitinum</taxon>
    </lineage>
</organism>
<comment type="function">
    <text evidence="6">Involved in chemotaxis. Part of a chemotaxis signal transduction system that modulates chemotaxis in response to various stimuli. Catalyzes the demethylation of specific methylglutamate residues introduced into the chemoreceptors (methyl-accepting chemotaxis proteins or MCP) by CheR. Also mediates the irreversible deamidation of specific glutamine residues to glutamic acid.</text>
</comment>
<evidence type="ECO:0000256" key="8">
    <source>
        <dbReference type="PROSITE-ProRule" id="PRU00169"/>
    </source>
</evidence>
<dbReference type="PATRIC" id="fig|857265.3.peg.214"/>
<dbReference type="CDD" id="cd17541">
    <property type="entry name" value="REC_CheB-like"/>
    <property type="match status" value="1"/>
</dbReference>
<protein>
    <recommendedName>
        <fullName evidence="6">Protein-glutamate methylesterase/protein-glutamine glutaminase</fullName>
        <ecNumber evidence="6">3.1.1.61</ecNumber>
        <ecNumber evidence="6">3.5.1.44</ecNumber>
    </recommendedName>
</protein>
<dbReference type="SUPFAM" id="SSF52172">
    <property type="entry name" value="CheY-like"/>
    <property type="match status" value="1"/>
</dbReference>
<comment type="catalytic activity">
    <reaction evidence="6">
        <text>L-glutaminyl-[protein] + H2O = L-glutamyl-[protein] + NH4(+)</text>
        <dbReference type="Rhea" id="RHEA:16441"/>
        <dbReference type="Rhea" id="RHEA-COMP:10207"/>
        <dbReference type="Rhea" id="RHEA-COMP:10208"/>
        <dbReference type="ChEBI" id="CHEBI:15377"/>
        <dbReference type="ChEBI" id="CHEBI:28938"/>
        <dbReference type="ChEBI" id="CHEBI:29973"/>
        <dbReference type="ChEBI" id="CHEBI:30011"/>
        <dbReference type="EC" id="3.5.1.44"/>
    </reaction>
</comment>
<dbReference type="HAMAP" id="MF_00099">
    <property type="entry name" value="CheB_chemtxs"/>
    <property type="match status" value="1"/>
</dbReference>
<evidence type="ECO:0000313" key="12">
    <source>
        <dbReference type="Proteomes" id="UP000037939"/>
    </source>
</evidence>
<feature type="active site" evidence="6 7">
    <location>
        <position position="294"/>
    </location>
</feature>
<dbReference type="GO" id="GO:0008984">
    <property type="term" value="F:protein-glutamate methylesterase activity"/>
    <property type="evidence" value="ECO:0007669"/>
    <property type="project" value="UniProtKB-UniRule"/>
</dbReference>
<keyword evidence="1 6" id="KW-0963">Cytoplasm</keyword>
<feature type="modified residue" description="4-aspartylphosphate" evidence="6 8">
    <location>
        <position position="60"/>
    </location>
</feature>
<comment type="domain">
    <text evidence="6">Contains a C-terminal catalytic domain, and an N-terminal region which modulates catalytic activity.</text>
</comment>
<evidence type="ECO:0000256" key="3">
    <source>
        <dbReference type="ARBA" id="ARBA00022553"/>
    </source>
</evidence>
<evidence type="ECO:0000313" key="11">
    <source>
        <dbReference type="EMBL" id="KPC55192.1"/>
    </source>
</evidence>
<dbReference type="InterPro" id="IPR035909">
    <property type="entry name" value="CheB_C"/>
</dbReference>
<dbReference type="PANTHER" id="PTHR42872:SF6">
    <property type="entry name" value="PROTEIN-GLUTAMATE METHYLESTERASE_PROTEIN-GLUTAMINE GLUTAMINASE"/>
    <property type="match status" value="1"/>
</dbReference>
<dbReference type="Pfam" id="PF01339">
    <property type="entry name" value="CheB_methylest"/>
    <property type="match status" value="1"/>
</dbReference>
<comment type="PTM">
    <text evidence="6">Phosphorylated by CheA. Phosphorylation of the N-terminal regulatory domain activates the methylesterase activity.</text>
</comment>
<dbReference type="Pfam" id="PF00072">
    <property type="entry name" value="Response_reg"/>
    <property type="match status" value="1"/>
</dbReference>
<dbReference type="PIRSF" id="PIRSF000876">
    <property type="entry name" value="RR_chemtxs_CheB"/>
    <property type="match status" value="1"/>
</dbReference>
<dbReference type="RefSeq" id="WP_083458676.1">
    <property type="nucleotide sequence ID" value="NZ_LAQT01000001.1"/>
</dbReference>
<comment type="similarity">
    <text evidence="6">Belongs to the CheB family.</text>
</comment>
<dbReference type="InterPro" id="IPR000673">
    <property type="entry name" value="Sig_transdc_resp-reg_Me-estase"/>
</dbReference>
<feature type="domain" description="Response regulatory" evidence="9">
    <location>
        <begin position="9"/>
        <end position="127"/>
    </location>
</feature>
<keyword evidence="2 6" id="KW-0145">Chemotaxis</keyword>
<dbReference type="GO" id="GO:0006935">
    <property type="term" value="P:chemotaxis"/>
    <property type="evidence" value="ECO:0007669"/>
    <property type="project" value="UniProtKB-UniRule"/>
</dbReference>
<dbReference type="GO" id="GO:0000156">
    <property type="term" value="F:phosphorelay response regulator activity"/>
    <property type="evidence" value="ECO:0007669"/>
    <property type="project" value="InterPro"/>
</dbReference>
<comment type="subcellular location">
    <subcellularLocation>
        <location evidence="6">Cytoplasm</location>
    </subcellularLocation>
</comment>
<dbReference type="CDD" id="cd16432">
    <property type="entry name" value="CheB_Rec"/>
    <property type="match status" value="1"/>
</dbReference>
<evidence type="ECO:0000256" key="4">
    <source>
        <dbReference type="ARBA" id="ARBA00022801"/>
    </source>
</evidence>
<dbReference type="OrthoDB" id="9793421at2"/>
<evidence type="ECO:0000256" key="6">
    <source>
        <dbReference type="HAMAP-Rule" id="MF_00099"/>
    </source>
</evidence>
<feature type="domain" description="CheB-type methylesterase" evidence="10">
    <location>
        <begin position="159"/>
        <end position="352"/>
    </location>
</feature>
<keyword evidence="12" id="KW-1185">Reference proteome</keyword>
<comment type="caution">
    <text evidence="11">The sequence shown here is derived from an EMBL/GenBank/DDBJ whole genome shotgun (WGS) entry which is preliminary data.</text>
</comment>
<name>A0A0N1JTQ7_9NEIS</name>
<dbReference type="InterPro" id="IPR008248">
    <property type="entry name" value="CheB-like"/>
</dbReference>
<evidence type="ECO:0000256" key="7">
    <source>
        <dbReference type="PROSITE-ProRule" id="PRU00050"/>
    </source>
</evidence>
<evidence type="ECO:0000256" key="5">
    <source>
        <dbReference type="ARBA" id="ARBA00048267"/>
    </source>
</evidence>
<dbReference type="Gene3D" id="3.40.50.2300">
    <property type="match status" value="1"/>
</dbReference>
<dbReference type="EC" id="3.1.1.61" evidence="6"/>
<dbReference type="PROSITE" id="PS50122">
    <property type="entry name" value="CHEB"/>
    <property type="match status" value="1"/>
</dbReference>
<dbReference type="GO" id="GO:0005737">
    <property type="term" value="C:cytoplasm"/>
    <property type="evidence" value="ECO:0007669"/>
    <property type="project" value="UniProtKB-SubCell"/>
</dbReference>
<dbReference type="STRING" id="857265.WG78_01000"/>
<dbReference type="EMBL" id="LAQT01000001">
    <property type="protein sequence ID" value="KPC55192.1"/>
    <property type="molecule type" value="Genomic_DNA"/>
</dbReference>
<feature type="active site" evidence="6 7">
    <location>
        <position position="174"/>
    </location>
</feature>
<dbReference type="InterPro" id="IPR011006">
    <property type="entry name" value="CheY-like_superfamily"/>
</dbReference>
<sequence length="365" mass="39282">MRKRVQPIRVLVVEDSMTARELLLGILKTDADIEVVGTVSSGEDAVRSAQTLRPDVITMDVILPGMDGFEATRQIMQTAPTRIIIVTATPVDVNAREDFRVLEAGALTVLVKPTPPGHPKHAELAIELLQMIRAMAGVQVVKRWAGQRAPEPLAAPVLPFNTGIKPRIVAIGASTGGPLTLKCLLENLPKPFPLPILIVQHIAEGFTQGFCDWLGQACGMPVYMAHHGQRIAAGAAYVAPWDMQMRVTPLGLIDLVDAPREYCVRPSASFMFRAVAQVYGAAAVGVLLTGMGRDGAKELRIMREAGAVTFAQDKQSSVIFGMPGEAVKLDAAVYIQPPEVIAMTIGQLVERLPAQPLPSVGQTRR</sequence>
<evidence type="ECO:0000256" key="1">
    <source>
        <dbReference type="ARBA" id="ARBA00022490"/>
    </source>
</evidence>
<dbReference type="GO" id="GO:0050568">
    <property type="term" value="F:protein-glutamine glutaminase activity"/>
    <property type="evidence" value="ECO:0007669"/>
    <property type="project" value="UniProtKB-UniRule"/>
</dbReference>
<dbReference type="SUPFAM" id="SSF52738">
    <property type="entry name" value="Methylesterase CheB, C-terminal domain"/>
    <property type="match status" value="1"/>
</dbReference>
<dbReference type="AlphaFoldDB" id="A0A0N1JTQ7"/>
<dbReference type="EC" id="3.5.1.44" evidence="6"/>